<feature type="domain" description="Response regulatory" evidence="5">
    <location>
        <begin position="17"/>
        <end position="135"/>
    </location>
</feature>
<dbReference type="Proteomes" id="UP000318626">
    <property type="component" value="Chromosome"/>
</dbReference>
<dbReference type="OrthoDB" id="244535at2"/>
<dbReference type="RefSeq" id="WP_144974924.1">
    <property type="nucleotide sequence ID" value="NZ_CP036289.1"/>
</dbReference>
<dbReference type="GO" id="GO:0052621">
    <property type="term" value="F:diguanylate cyclase activity"/>
    <property type="evidence" value="ECO:0007669"/>
    <property type="project" value="UniProtKB-EC"/>
</dbReference>
<comment type="catalytic activity">
    <reaction evidence="2">
        <text>2 GTP = 3',3'-c-di-GMP + 2 diphosphate</text>
        <dbReference type="Rhea" id="RHEA:24898"/>
        <dbReference type="ChEBI" id="CHEBI:33019"/>
        <dbReference type="ChEBI" id="CHEBI:37565"/>
        <dbReference type="ChEBI" id="CHEBI:58805"/>
        <dbReference type="EC" id="2.7.7.65"/>
    </reaction>
</comment>
<dbReference type="InterPro" id="IPR043128">
    <property type="entry name" value="Rev_trsase/Diguanyl_cyclase"/>
</dbReference>
<feature type="domain" description="CBS" evidence="7">
    <location>
        <begin position="337"/>
        <end position="395"/>
    </location>
</feature>
<dbReference type="InterPro" id="IPR001789">
    <property type="entry name" value="Sig_transdc_resp-reg_receiver"/>
</dbReference>
<dbReference type="CDD" id="cd02205">
    <property type="entry name" value="CBS_pair_SF"/>
    <property type="match status" value="1"/>
</dbReference>
<proteinExistence type="predicted"/>
<evidence type="ECO:0000259" key="6">
    <source>
        <dbReference type="PROSITE" id="PS50887"/>
    </source>
</evidence>
<dbReference type="PROSITE" id="PS50887">
    <property type="entry name" value="GGDEF"/>
    <property type="match status" value="1"/>
</dbReference>
<keyword evidence="9" id="KW-1185">Reference proteome</keyword>
<organism evidence="8 9">
    <name type="scientific">Bremerella volcania</name>
    <dbReference type="NCBI Taxonomy" id="2527984"/>
    <lineage>
        <taxon>Bacteria</taxon>
        <taxon>Pseudomonadati</taxon>
        <taxon>Planctomycetota</taxon>
        <taxon>Planctomycetia</taxon>
        <taxon>Pirellulales</taxon>
        <taxon>Pirellulaceae</taxon>
        <taxon>Bremerella</taxon>
    </lineage>
</organism>
<feature type="domain" description="GGDEF" evidence="6">
    <location>
        <begin position="178"/>
        <end position="311"/>
    </location>
</feature>
<evidence type="ECO:0000313" key="8">
    <source>
        <dbReference type="EMBL" id="QDU76654.1"/>
    </source>
</evidence>
<dbReference type="PROSITE" id="PS51371">
    <property type="entry name" value="CBS"/>
    <property type="match status" value="1"/>
</dbReference>
<dbReference type="Gene3D" id="3.40.50.2300">
    <property type="match status" value="1"/>
</dbReference>
<keyword evidence="4" id="KW-0129">CBS domain</keyword>
<dbReference type="SUPFAM" id="SSF55073">
    <property type="entry name" value="Nucleotide cyclase"/>
    <property type="match status" value="1"/>
</dbReference>
<dbReference type="EMBL" id="CP036289">
    <property type="protein sequence ID" value="QDU76654.1"/>
    <property type="molecule type" value="Genomic_DNA"/>
</dbReference>
<dbReference type="GO" id="GO:1902201">
    <property type="term" value="P:negative regulation of bacterial-type flagellum-dependent cell motility"/>
    <property type="evidence" value="ECO:0007669"/>
    <property type="project" value="TreeGrafter"/>
</dbReference>
<evidence type="ECO:0000256" key="4">
    <source>
        <dbReference type="PROSITE-ProRule" id="PRU00703"/>
    </source>
</evidence>
<dbReference type="FunFam" id="3.30.70.270:FF:000001">
    <property type="entry name" value="Diguanylate cyclase domain protein"/>
    <property type="match status" value="1"/>
</dbReference>
<name>A0A518CBU0_9BACT</name>
<dbReference type="KEGG" id="bvo:Pan97_37080"/>
<dbReference type="SUPFAM" id="SSF52172">
    <property type="entry name" value="CheY-like"/>
    <property type="match status" value="1"/>
</dbReference>
<accession>A0A518CBU0</accession>
<keyword evidence="3" id="KW-0597">Phosphoprotein</keyword>
<dbReference type="InterPro" id="IPR011006">
    <property type="entry name" value="CheY-like_superfamily"/>
</dbReference>
<dbReference type="InterPro" id="IPR029787">
    <property type="entry name" value="Nucleotide_cyclase"/>
</dbReference>
<dbReference type="CDD" id="cd01949">
    <property type="entry name" value="GGDEF"/>
    <property type="match status" value="1"/>
</dbReference>
<sequence length="543" mass="60541">MTFSKTSQPELPPTRSRVLVVDDDRLIRTLIREFLTREGYEIVTVENCRQALEVLEEEKNEFKFLVTDWELPDGSGIDLIRHVRHVVSSHYMYIVMATSHGNRENLTQALNAGADDFLAKPIDRGELVARMRSGQRILALETRLTHLANSDPLTSLPTRRVFEEMVSKEWSRSRRHRLPLSFVIFDIDYFKRINDVHGHVSGDQVLREIGRILSDSVRKSDIICRYGGEEFCAVLPETSSAQACIWAENLRKRIAETEIILDSAVVNVTTSFGIVEAMAEMEELDDLIEIADQCLIEAKQKGRNQVVSFNNLQNAVCCGDTGHLDLVFGGAVAADAMTPVVSTVTPDSSVIDISQFFLNYRIPSAPVVDHEGSLVGIVSEKDLMSVACRPNPHEITIAEVMRKNLICYPPNIPLRIVWEFLNRVSIRTVLITENSKTLGVLSRQSILRWLANTTWNQNGPMGHAGDVSNTSSQRLEVAAKLLAETSRQLTNDVEVRTEDEHAAMVIGTVSKMQDLMTDLLEAVRGGSGSGAMSLGTAFNTTDF</sequence>
<protein>
    <recommendedName>
        <fullName evidence="1">diguanylate cyclase</fullName>
        <ecNumber evidence="1">2.7.7.65</ecNumber>
    </recommendedName>
</protein>
<evidence type="ECO:0000259" key="5">
    <source>
        <dbReference type="PROSITE" id="PS50110"/>
    </source>
</evidence>
<reference evidence="9" key="1">
    <citation type="submission" date="2019-02" db="EMBL/GenBank/DDBJ databases">
        <title>Deep-cultivation of Planctomycetes and their phenomic and genomic characterization uncovers novel biology.</title>
        <authorList>
            <person name="Wiegand S."/>
            <person name="Jogler M."/>
            <person name="Boedeker C."/>
            <person name="Pinto D."/>
            <person name="Vollmers J."/>
            <person name="Rivas-Marin E."/>
            <person name="Kohn T."/>
            <person name="Peeters S.H."/>
            <person name="Heuer A."/>
            <person name="Rast P."/>
            <person name="Oberbeckmann S."/>
            <person name="Bunk B."/>
            <person name="Jeske O."/>
            <person name="Meyerdierks A."/>
            <person name="Storesund J.E."/>
            <person name="Kallscheuer N."/>
            <person name="Luecker S."/>
            <person name="Lage O.M."/>
            <person name="Pohl T."/>
            <person name="Merkel B.J."/>
            <person name="Hornburger P."/>
            <person name="Mueller R.-W."/>
            <person name="Bruemmer F."/>
            <person name="Labrenz M."/>
            <person name="Spormann A.M."/>
            <person name="Op den Camp H."/>
            <person name="Overmann J."/>
            <person name="Amann R."/>
            <person name="Jetten M.S.M."/>
            <person name="Mascher T."/>
            <person name="Medema M.H."/>
            <person name="Devos D.P."/>
            <person name="Kaster A.-K."/>
            <person name="Ovreas L."/>
            <person name="Rohde M."/>
            <person name="Galperin M.Y."/>
            <person name="Jogler C."/>
        </authorList>
    </citation>
    <scope>NUCLEOTIDE SEQUENCE [LARGE SCALE GENOMIC DNA]</scope>
    <source>
        <strain evidence="9">Pan97</strain>
    </source>
</reference>
<dbReference type="InterPro" id="IPR000160">
    <property type="entry name" value="GGDEF_dom"/>
</dbReference>
<dbReference type="Pfam" id="PF00990">
    <property type="entry name" value="GGDEF"/>
    <property type="match status" value="1"/>
</dbReference>
<evidence type="ECO:0000256" key="2">
    <source>
        <dbReference type="ARBA" id="ARBA00034247"/>
    </source>
</evidence>
<dbReference type="GO" id="GO:0000160">
    <property type="term" value="P:phosphorelay signal transduction system"/>
    <property type="evidence" value="ECO:0007669"/>
    <property type="project" value="InterPro"/>
</dbReference>
<dbReference type="CDD" id="cd00156">
    <property type="entry name" value="REC"/>
    <property type="match status" value="1"/>
</dbReference>
<dbReference type="PROSITE" id="PS50110">
    <property type="entry name" value="RESPONSE_REGULATORY"/>
    <property type="match status" value="1"/>
</dbReference>
<dbReference type="InterPro" id="IPR046342">
    <property type="entry name" value="CBS_dom_sf"/>
</dbReference>
<dbReference type="Gene3D" id="3.30.70.270">
    <property type="match status" value="1"/>
</dbReference>
<dbReference type="AlphaFoldDB" id="A0A518CBU0"/>
<dbReference type="GO" id="GO:0043709">
    <property type="term" value="P:cell adhesion involved in single-species biofilm formation"/>
    <property type="evidence" value="ECO:0007669"/>
    <property type="project" value="TreeGrafter"/>
</dbReference>
<dbReference type="GO" id="GO:0005886">
    <property type="term" value="C:plasma membrane"/>
    <property type="evidence" value="ECO:0007669"/>
    <property type="project" value="TreeGrafter"/>
</dbReference>
<evidence type="ECO:0000256" key="3">
    <source>
        <dbReference type="PROSITE-ProRule" id="PRU00169"/>
    </source>
</evidence>
<dbReference type="EC" id="2.7.7.65" evidence="1"/>
<evidence type="ECO:0000256" key="1">
    <source>
        <dbReference type="ARBA" id="ARBA00012528"/>
    </source>
</evidence>
<dbReference type="SMART" id="SM00267">
    <property type="entry name" value="GGDEF"/>
    <property type="match status" value="1"/>
</dbReference>
<dbReference type="Pfam" id="PF00072">
    <property type="entry name" value="Response_reg"/>
    <property type="match status" value="1"/>
</dbReference>
<gene>
    <name evidence="8" type="primary">pleD_3</name>
    <name evidence="8" type="ORF">Pan97_37080</name>
</gene>
<dbReference type="SUPFAM" id="SSF54631">
    <property type="entry name" value="CBS-domain pair"/>
    <property type="match status" value="1"/>
</dbReference>
<dbReference type="InterPro" id="IPR000644">
    <property type="entry name" value="CBS_dom"/>
</dbReference>
<dbReference type="PANTHER" id="PTHR45138:SF9">
    <property type="entry name" value="DIGUANYLATE CYCLASE DGCM-RELATED"/>
    <property type="match status" value="1"/>
</dbReference>
<dbReference type="InterPro" id="IPR050469">
    <property type="entry name" value="Diguanylate_Cyclase"/>
</dbReference>
<dbReference type="Gene3D" id="3.10.580.10">
    <property type="entry name" value="CBS-domain"/>
    <property type="match status" value="1"/>
</dbReference>
<dbReference type="PANTHER" id="PTHR45138">
    <property type="entry name" value="REGULATORY COMPONENTS OF SENSORY TRANSDUCTION SYSTEM"/>
    <property type="match status" value="1"/>
</dbReference>
<evidence type="ECO:0000313" key="9">
    <source>
        <dbReference type="Proteomes" id="UP000318626"/>
    </source>
</evidence>
<dbReference type="SMART" id="SM00116">
    <property type="entry name" value="CBS"/>
    <property type="match status" value="2"/>
</dbReference>
<evidence type="ECO:0000259" key="7">
    <source>
        <dbReference type="PROSITE" id="PS51371"/>
    </source>
</evidence>
<dbReference type="SMART" id="SM00448">
    <property type="entry name" value="REC"/>
    <property type="match status" value="1"/>
</dbReference>
<dbReference type="NCBIfam" id="TIGR00254">
    <property type="entry name" value="GGDEF"/>
    <property type="match status" value="1"/>
</dbReference>
<feature type="modified residue" description="4-aspartylphosphate" evidence="3">
    <location>
        <position position="68"/>
    </location>
</feature>
<dbReference type="Pfam" id="PF00571">
    <property type="entry name" value="CBS"/>
    <property type="match status" value="2"/>
</dbReference>